<dbReference type="Pfam" id="PF00150">
    <property type="entry name" value="Cellulase"/>
    <property type="match status" value="1"/>
</dbReference>
<dbReference type="Gene3D" id="3.20.20.80">
    <property type="entry name" value="Glycosidases"/>
    <property type="match status" value="1"/>
</dbReference>
<evidence type="ECO:0000313" key="9">
    <source>
        <dbReference type="Proteomes" id="UP001056035"/>
    </source>
</evidence>
<evidence type="ECO:0000256" key="5">
    <source>
        <dbReference type="SAM" id="SignalP"/>
    </source>
</evidence>
<name>A0ABY5DTT9_9ACTN</name>
<dbReference type="InterPro" id="IPR041036">
    <property type="entry name" value="GH5_C"/>
</dbReference>
<evidence type="ECO:0000259" key="6">
    <source>
        <dbReference type="Pfam" id="PF00150"/>
    </source>
</evidence>
<reference evidence="8 9" key="1">
    <citation type="submission" date="2022-06" db="EMBL/GenBank/DDBJ databases">
        <title>Paraconexibacter antarcticus.</title>
        <authorList>
            <person name="Kim C.S."/>
        </authorList>
    </citation>
    <scope>NUCLEOTIDE SEQUENCE [LARGE SCALE GENOMIC DNA]</scope>
    <source>
        <strain evidence="8 9">02-257</strain>
    </source>
</reference>
<dbReference type="InterPro" id="IPR001547">
    <property type="entry name" value="Glyco_hydro_5"/>
</dbReference>
<evidence type="ECO:0000256" key="4">
    <source>
        <dbReference type="RuleBase" id="RU361153"/>
    </source>
</evidence>
<evidence type="ECO:0000256" key="2">
    <source>
        <dbReference type="ARBA" id="ARBA00022801"/>
    </source>
</evidence>
<protein>
    <submittedName>
        <fullName evidence="8">Cellulase family glycosylhydrolase</fullName>
    </submittedName>
</protein>
<dbReference type="PANTHER" id="PTHR31308">
    <property type="match status" value="1"/>
</dbReference>
<feature type="domain" description="Glycoside hydrolase family 5 C-terminal" evidence="7">
    <location>
        <begin position="404"/>
        <end position="472"/>
    </location>
</feature>
<comment type="similarity">
    <text evidence="1 4">Belongs to the glycosyl hydrolase 5 (cellulase A) family.</text>
</comment>
<dbReference type="Pfam" id="PF18564">
    <property type="entry name" value="Glyco_hydro_5_C"/>
    <property type="match status" value="1"/>
</dbReference>
<dbReference type="EMBL" id="CP098502">
    <property type="protein sequence ID" value="UTI65448.1"/>
    <property type="molecule type" value="Genomic_DNA"/>
</dbReference>
<evidence type="ECO:0000259" key="7">
    <source>
        <dbReference type="Pfam" id="PF18564"/>
    </source>
</evidence>
<accession>A0ABY5DTT9</accession>
<keyword evidence="3 4" id="KW-0326">Glycosidase</keyword>
<keyword evidence="9" id="KW-1185">Reference proteome</keyword>
<feature type="domain" description="Glycoside hydrolase family 5" evidence="6">
    <location>
        <begin position="77"/>
        <end position="365"/>
    </location>
</feature>
<evidence type="ECO:0000256" key="3">
    <source>
        <dbReference type="ARBA" id="ARBA00023295"/>
    </source>
</evidence>
<dbReference type="Gene3D" id="2.60.40.1180">
    <property type="entry name" value="Golgi alpha-mannosidase II"/>
    <property type="match status" value="1"/>
</dbReference>
<evidence type="ECO:0000313" key="8">
    <source>
        <dbReference type="EMBL" id="UTI65448.1"/>
    </source>
</evidence>
<sequence length="595" mass="62987">MSRLLLRHPARRGLLVALLLLAVAVAPTAAHAAVSGPFGHKGRWLTDVRGRTLVLHGVNMVYKRPPYTVQAAGFGADDADFLKAEGLDTVRLGVIWKALEPRPGVYDDAYVVQLHATVDLLRSRGIATLLDAHQDLYNERFQGEGAPDWAVRDDGLPAAPMAGFPGNYLVMPALQRAFDHFWDDDAAPGDTTGLQERFAAAWAHLAASFRGDPGVLGLELFNEPWPGSTWQACLAPAGCPGFEGKLTAFTRRVTAAIRAVDPRVLVFYEPQPLFNDGTDTALGPIGDPHAVFAFHDYCLSASNTGSDIGCAPFDDLVFRHAEARATRTGDGLFMTEFGSTDATDVLTHDVERADRAMVGWQYWSYCACAAPTDTGGEGAGLVRDPAVPPSGANIKPAKLLILARPHPRAVAGTLSSFGWDGTTLRAAWTPGPGDDSELAVPSRSFPRGYGVRVTGGEVTSAAGAAVLHVRACPGATAVRVAVSATDLASAGACAPRFGLALRVRHARLRPGRPALVTLRVTRATGGAPVAGARVTLGGRLARTDAHGVARLRVRAVPRGGLRLRVTAPGARPRVLRLAAGSRREVRTTPGPGRMN</sequence>
<dbReference type="InterPro" id="IPR052066">
    <property type="entry name" value="Glycosphingolipid_Hydrolases"/>
</dbReference>
<dbReference type="RefSeq" id="WP_254572128.1">
    <property type="nucleotide sequence ID" value="NZ_CP098502.1"/>
</dbReference>
<organism evidence="8 9">
    <name type="scientific">Paraconexibacter antarcticus</name>
    <dbReference type="NCBI Taxonomy" id="2949664"/>
    <lineage>
        <taxon>Bacteria</taxon>
        <taxon>Bacillati</taxon>
        <taxon>Actinomycetota</taxon>
        <taxon>Thermoleophilia</taxon>
        <taxon>Solirubrobacterales</taxon>
        <taxon>Paraconexibacteraceae</taxon>
        <taxon>Paraconexibacter</taxon>
    </lineage>
</organism>
<evidence type="ECO:0000256" key="1">
    <source>
        <dbReference type="ARBA" id="ARBA00005641"/>
    </source>
</evidence>
<keyword evidence="5" id="KW-0732">Signal</keyword>
<keyword evidence="2 4" id="KW-0378">Hydrolase</keyword>
<feature type="signal peptide" evidence="5">
    <location>
        <begin position="1"/>
        <end position="32"/>
    </location>
</feature>
<dbReference type="InterPro" id="IPR013780">
    <property type="entry name" value="Glyco_hydro_b"/>
</dbReference>
<dbReference type="SUPFAM" id="SSF51445">
    <property type="entry name" value="(Trans)glycosidases"/>
    <property type="match status" value="1"/>
</dbReference>
<dbReference type="Proteomes" id="UP001056035">
    <property type="component" value="Chromosome"/>
</dbReference>
<dbReference type="PANTHER" id="PTHR31308:SF3">
    <property type="entry name" value="ENDOGLYCOCERAMIDASE"/>
    <property type="match status" value="1"/>
</dbReference>
<dbReference type="InterPro" id="IPR017853">
    <property type="entry name" value="GH"/>
</dbReference>
<proteinExistence type="inferred from homology"/>
<gene>
    <name evidence="8" type="ORF">NBH00_04345</name>
</gene>
<feature type="chain" id="PRO_5046761379" evidence="5">
    <location>
        <begin position="33"/>
        <end position="595"/>
    </location>
</feature>